<organism evidence="2">
    <name type="scientific">Pseudomonas solani</name>
    <dbReference type="NCBI Taxonomy" id="2731552"/>
    <lineage>
        <taxon>Bacteria</taxon>
        <taxon>Pseudomonadati</taxon>
        <taxon>Pseudomonadota</taxon>
        <taxon>Gammaproteobacteria</taxon>
        <taxon>Pseudomonadales</taxon>
        <taxon>Pseudomonadaceae</taxon>
        <taxon>Pseudomonas</taxon>
    </lineage>
</organism>
<dbReference type="EMBL" id="CP158373">
    <property type="protein sequence ID" value="XBY64806.1"/>
    <property type="molecule type" value="Genomic_DNA"/>
</dbReference>
<sequence length="155" mass="16754">MGPITDHRLLEETLVNLLRMPRSHWTREQIKAHLSLAATAAALDLARPSTLQMEHMKLAAAVDLLAKGMGEGFSYRVALRSGPDLEGIELFASVESKGGGANVRFTGFGSTAERVLAQLRDAISVHGKALATKPTKPREANRNPLRLLPRKAGPV</sequence>
<feature type="region of interest" description="Disordered" evidence="1">
    <location>
        <begin position="129"/>
        <end position="155"/>
    </location>
</feature>
<evidence type="ECO:0000313" key="2">
    <source>
        <dbReference type="EMBL" id="XBY64806.1"/>
    </source>
</evidence>
<protein>
    <submittedName>
        <fullName evidence="2">Uncharacterized protein</fullName>
    </submittedName>
</protein>
<dbReference type="RefSeq" id="WP_350447598.1">
    <property type="nucleotide sequence ID" value="NZ_CP158373.1"/>
</dbReference>
<accession>A0AAU7Y3A5</accession>
<name>A0AAU7Y3A5_9PSED</name>
<evidence type="ECO:0000256" key="1">
    <source>
        <dbReference type="SAM" id="MobiDB-lite"/>
    </source>
</evidence>
<dbReference type="AlphaFoldDB" id="A0AAU7Y3A5"/>
<gene>
    <name evidence="2" type="ORF">ABS648_03300</name>
</gene>
<proteinExistence type="predicted"/>
<reference evidence="2" key="1">
    <citation type="submission" date="2023-08" db="EMBL/GenBank/DDBJ databases">
        <title>Increased levels of nutrients transform a symbiont into a lethal pathobiont.</title>
        <authorList>
            <person name="Lachnit T."/>
            <person name="Ulrich L."/>
            <person name="Willmer F.M."/>
            <person name="Hasenbein T."/>
            <person name="Steiner L.X."/>
            <person name="Wolters M."/>
            <person name="Herbst E.M."/>
            <person name="Deines P."/>
        </authorList>
    </citation>
    <scope>NUCLEOTIDE SEQUENCE</scope>
    <source>
        <strain evidence="2">T3</strain>
    </source>
</reference>